<dbReference type="RefSeq" id="WP_044569471.1">
    <property type="nucleotide sequence ID" value="NZ_BAABDR010000067.1"/>
</dbReference>
<evidence type="ECO:0000313" key="2">
    <source>
        <dbReference type="EMBL" id="CDR06091.1"/>
    </source>
</evidence>
<gene>
    <name evidence="3" type="ORF">J2Z30_001645</name>
    <name evidence="2" type="ORF">SIRAN3006</name>
</gene>
<dbReference type="EMBL" id="JAGGLR010000004">
    <property type="protein sequence ID" value="MBP2060643.1"/>
    <property type="molecule type" value="Genomic_DNA"/>
</dbReference>
<reference evidence="3 4" key="2">
    <citation type="submission" date="2021-03" db="EMBL/GenBank/DDBJ databases">
        <title>Genomic Encyclopedia of Type Strains, Phase IV (KMG-IV): sequencing the most valuable type-strain genomes for metagenomic binning, comparative biology and taxonomic classification.</title>
        <authorList>
            <person name="Goeker M."/>
        </authorList>
    </citation>
    <scope>NUCLEOTIDE SEQUENCE [LARGE SCALE GENOMIC DNA]</scope>
    <source>
        <strain evidence="3 4">DSM 41954</strain>
    </source>
</reference>
<sequence>MSTFETEWAQMKREASGDTGMSLASADDKPGWARGGSDGVKSSKKAWTTAGRSVGKLRGDIKIALTKLEEEQTGLGAGSKSGGGIESAAAQRELCSSWKRYLKGVSGKCGAIQGRLERAGDSQYKNDEATKCAFDGLDVLYKDTKPVGGESRGR</sequence>
<name>A0A060ZRX4_9ACTN</name>
<organism evidence="2">
    <name type="scientific">Streptomyces iranensis</name>
    <dbReference type="NCBI Taxonomy" id="576784"/>
    <lineage>
        <taxon>Bacteria</taxon>
        <taxon>Bacillati</taxon>
        <taxon>Actinomycetota</taxon>
        <taxon>Actinomycetes</taxon>
        <taxon>Kitasatosporales</taxon>
        <taxon>Streptomycetaceae</taxon>
        <taxon>Streptomyces</taxon>
        <taxon>Streptomyces violaceusniger group</taxon>
    </lineage>
</organism>
<evidence type="ECO:0000313" key="4">
    <source>
        <dbReference type="Proteomes" id="UP000756710"/>
    </source>
</evidence>
<dbReference type="HOGENOM" id="CLU_131546_0_0_11"/>
<protein>
    <submittedName>
        <fullName evidence="2">Uncharacterized protein</fullName>
    </submittedName>
</protein>
<dbReference type="EMBL" id="LK022848">
    <property type="protein sequence ID" value="CDR06091.1"/>
    <property type="molecule type" value="Genomic_DNA"/>
</dbReference>
<feature type="region of interest" description="Disordered" evidence="1">
    <location>
        <begin position="1"/>
        <end position="47"/>
    </location>
</feature>
<dbReference type="AlphaFoldDB" id="A0A060ZRX4"/>
<accession>A0A060ZRX4</accession>
<keyword evidence="4" id="KW-1185">Reference proteome</keyword>
<dbReference type="GeneID" id="32471106"/>
<reference evidence="2" key="1">
    <citation type="submission" date="2014-05" db="EMBL/GenBank/DDBJ databases">
        <authorList>
            <person name="Horn Fabian"/>
        </authorList>
    </citation>
    <scope>NUCLEOTIDE SEQUENCE</scope>
</reference>
<evidence type="ECO:0000313" key="3">
    <source>
        <dbReference type="EMBL" id="MBP2060643.1"/>
    </source>
</evidence>
<proteinExistence type="predicted"/>
<dbReference type="Proteomes" id="UP000756710">
    <property type="component" value="Unassembled WGS sequence"/>
</dbReference>
<evidence type="ECO:0000256" key="1">
    <source>
        <dbReference type="SAM" id="MobiDB-lite"/>
    </source>
</evidence>